<accession>A0A2S7SPE4</accession>
<dbReference type="AlphaFoldDB" id="A0A2S7SPE4"/>
<comment type="subcellular location">
    <subcellularLocation>
        <location evidence="1">Cell envelope</location>
    </subcellularLocation>
</comment>
<evidence type="ECO:0000313" key="7">
    <source>
        <dbReference type="Proteomes" id="UP000239872"/>
    </source>
</evidence>
<proteinExistence type="inferred from homology"/>
<dbReference type="GO" id="GO:1904680">
    <property type="term" value="F:peptide transmembrane transporter activity"/>
    <property type="evidence" value="ECO:0007669"/>
    <property type="project" value="TreeGrafter"/>
</dbReference>
<dbReference type="OrthoDB" id="9772924at2"/>
<dbReference type="InterPro" id="IPR000914">
    <property type="entry name" value="SBP_5_dom"/>
</dbReference>
<dbReference type="CDD" id="cd00995">
    <property type="entry name" value="PBP2_NikA_DppA_OppA_like"/>
    <property type="match status" value="1"/>
</dbReference>
<organism evidence="6 7">
    <name type="scientific">Flavipsychrobacter stenotrophus</name>
    <dbReference type="NCBI Taxonomy" id="2077091"/>
    <lineage>
        <taxon>Bacteria</taxon>
        <taxon>Pseudomonadati</taxon>
        <taxon>Bacteroidota</taxon>
        <taxon>Chitinophagia</taxon>
        <taxon>Chitinophagales</taxon>
        <taxon>Chitinophagaceae</taxon>
        <taxon>Flavipsychrobacter</taxon>
    </lineage>
</organism>
<dbReference type="SUPFAM" id="SSF53850">
    <property type="entry name" value="Periplasmic binding protein-like II"/>
    <property type="match status" value="1"/>
</dbReference>
<evidence type="ECO:0000259" key="5">
    <source>
        <dbReference type="Pfam" id="PF00496"/>
    </source>
</evidence>
<dbReference type="EMBL" id="PPSL01000014">
    <property type="protein sequence ID" value="PQJ08760.1"/>
    <property type="molecule type" value="Genomic_DNA"/>
</dbReference>
<keyword evidence="3" id="KW-0813">Transport</keyword>
<evidence type="ECO:0000256" key="4">
    <source>
        <dbReference type="ARBA" id="ARBA00022729"/>
    </source>
</evidence>
<dbReference type="RefSeq" id="WP_105041490.1">
    <property type="nucleotide sequence ID" value="NZ_PPSL01000014.1"/>
</dbReference>
<dbReference type="Pfam" id="PF00496">
    <property type="entry name" value="SBP_bac_5"/>
    <property type="match status" value="1"/>
</dbReference>
<dbReference type="Gene3D" id="3.40.190.10">
    <property type="entry name" value="Periplasmic binding protein-like II"/>
    <property type="match status" value="1"/>
</dbReference>
<dbReference type="GO" id="GO:0043190">
    <property type="term" value="C:ATP-binding cassette (ABC) transporter complex"/>
    <property type="evidence" value="ECO:0007669"/>
    <property type="project" value="InterPro"/>
</dbReference>
<dbReference type="PANTHER" id="PTHR30290:SF10">
    <property type="entry name" value="PERIPLASMIC OLIGOPEPTIDE-BINDING PROTEIN-RELATED"/>
    <property type="match status" value="1"/>
</dbReference>
<evidence type="ECO:0000256" key="3">
    <source>
        <dbReference type="ARBA" id="ARBA00022448"/>
    </source>
</evidence>
<dbReference type="Proteomes" id="UP000239872">
    <property type="component" value="Unassembled WGS sequence"/>
</dbReference>
<dbReference type="GO" id="GO:0030288">
    <property type="term" value="C:outer membrane-bounded periplasmic space"/>
    <property type="evidence" value="ECO:0007669"/>
    <property type="project" value="UniProtKB-ARBA"/>
</dbReference>
<dbReference type="InterPro" id="IPR039424">
    <property type="entry name" value="SBP_5"/>
</dbReference>
<dbReference type="InterPro" id="IPR030678">
    <property type="entry name" value="Peptide/Ni-bd"/>
</dbReference>
<dbReference type="Gene3D" id="3.90.76.10">
    <property type="entry name" value="Dipeptide-binding Protein, Domain 1"/>
    <property type="match status" value="1"/>
</dbReference>
<keyword evidence="7" id="KW-1185">Reference proteome</keyword>
<evidence type="ECO:0000313" key="6">
    <source>
        <dbReference type="EMBL" id="PQJ08760.1"/>
    </source>
</evidence>
<sequence>MRVARYIALLLALTGLWLTMPSCRHNTNTAKKMFHINLSSGNLEAIDPAFAKDLYQIWINHMVYNTLVETDEHLHVIPSLAKTWEVSANGLVCTFHLRNDVYFQDNPVFANGKGRKMVAADIVYTFTRLTDPATAATGAWIFNGRVAEKEPFKAIDDTTFQLILSAPFRPLLGMLSMAYCNIVPREVVEKWGKDYRSHPCGTGPFMFSYWDEGNVLSLVRNPHYFEHDNKGTQLPYLDAVQVSFIDSKATEFLLFMQHKLDFVNGIDGSFKDLILSKSGTVKPEYQHSFHLAKDTYLNTEYLGFLTDTANPIMAGEPTGNVLIRRAINYAINRQKIVTYFKNGMGIPATHGFIPAGIPGYDSAAKYGYEYNPAKAQQLLAEAGYPNGKGLKPIKILVQDNYVDIVNFIAGELQEVGIPTQIEVMQPNILRQQMSKSQAVFFRAQWLADYPDAETFLIIFNSRQPAPPNYTRFSNPTFDKWYDQSLNLPDTARWQLYRQMDSLAISYAPVLPLYYDVLLHFTQNNITGFRSNALNVIDIKLVDIKN</sequence>
<dbReference type="PIRSF" id="PIRSF002741">
    <property type="entry name" value="MppA"/>
    <property type="match status" value="1"/>
</dbReference>
<comment type="similarity">
    <text evidence="2">Belongs to the bacterial solute-binding protein 5 family.</text>
</comment>
<evidence type="ECO:0000256" key="1">
    <source>
        <dbReference type="ARBA" id="ARBA00004196"/>
    </source>
</evidence>
<keyword evidence="4" id="KW-0732">Signal</keyword>
<reference evidence="6 7" key="1">
    <citation type="submission" date="2018-01" db="EMBL/GenBank/DDBJ databases">
        <title>A novel member of the phylum Bacteroidetes isolated from glacier ice.</title>
        <authorList>
            <person name="Liu Q."/>
            <person name="Xin Y.-H."/>
        </authorList>
    </citation>
    <scope>NUCLEOTIDE SEQUENCE [LARGE SCALE GENOMIC DNA]</scope>
    <source>
        <strain evidence="6 7">RB1R16</strain>
    </source>
</reference>
<evidence type="ECO:0000256" key="2">
    <source>
        <dbReference type="ARBA" id="ARBA00005695"/>
    </source>
</evidence>
<dbReference type="Gene3D" id="3.10.105.10">
    <property type="entry name" value="Dipeptide-binding Protein, Domain 3"/>
    <property type="match status" value="1"/>
</dbReference>
<protein>
    <submittedName>
        <fullName evidence="6">ABC transporter substrate-binding protein</fullName>
    </submittedName>
</protein>
<dbReference type="GO" id="GO:0015833">
    <property type="term" value="P:peptide transport"/>
    <property type="evidence" value="ECO:0007669"/>
    <property type="project" value="TreeGrafter"/>
</dbReference>
<comment type="caution">
    <text evidence="6">The sequence shown here is derived from an EMBL/GenBank/DDBJ whole genome shotgun (WGS) entry which is preliminary data.</text>
</comment>
<name>A0A2S7SPE4_9BACT</name>
<feature type="domain" description="Solute-binding protein family 5" evidence="5">
    <location>
        <begin position="76"/>
        <end position="463"/>
    </location>
</feature>
<dbReference type="PANTHER" id="PTHR30290">
    <property type="entry name" value="PERIPLASMIC BINDING COMPONENT OF ABC TRANSPORTER"/>
    <property type="match status" value="1"/>
</dbReference>
<gene>
    <name evidence="6" type="ORF">CJD36_022625</name>
</gene>